<feature type="compositionally biased region" description="Low complexity" evidence="1">
    <location>
        <begin position="561"/>
        <end position="586"/>
    </location>
</feature>
<feature type="region of interest" description="Disordered" evidence="1">
    <location>
        <begin position="557"/>
        <end position="586"/>
    </location>
</feature>
<keyword evidence="3" id="KW-1185">Reference proteome</keyword>
<feature type="region of interest" description="Disordered" evidence="1">
    <location>
        <begin position="355"/>
        <end position="376"/>
    </location>
</feature>
<dbReference type="STRING" id="27342.A0A0H2RJN8"/>
<feature type="compositionally biased region" description="Low complexity" evidence="1">
    <location>
        <begin position="248"/>
        <end position="261"/>
    </location>
</feature>
<feature type="compositionally biased region" description="Low complexity" evidence="1">
    <location>
        <begin position="143"/>
        <end position="156"/>
    </location>
</feature>
<feature type="compositionally biased region" description="Polar residues" evidence="1">
    <location>
        <begin position="15"/>
        <end position="29"/>
    </location>
</feature>
<accession>A0A0H2RJN8</accession>
<reference evidence="2 3" key="1">
    <citation type="submission" date="2015-04" db="EMBL/GenBank/DDBJ databases">
        <title>Complete genome sequence of Schizopora paradoxa KUC8140, a cosmopolitan wood degrader in East Asia.</title>
        <authorList>
            <consortium name="DOE Joint Genome Institute"/>
            <person name="Min B."/>
            <person name="Park H."/>
            <person name="Jang Y."/>
            <person name="Kim J.-J."/>
            <person name="Kim K.H."/>
            <person name="Pangilinan J."/>
            <person name="Lipzen A."/>
            <person name="Riley R."/>
            <person name="Grigoriev I.V."/>
            <person name="Spatafora J.W."/>
            <person name="Choi I.-G."/>
        </authorList>
    </citation>
    <scope>NUCLEOTIDE SEQUENCE [LARGE SCALE GENOMIC DNA]</scope>
    <source>
        <strain evidence="2 3">KUC8140</strain>
    </source>
</reference>
<dbReference type="AlphaFoldDB" id="A0A0H2RJN8"/>
<evidence type="ECO:0000256" key="1">
    <source>
        <dbReference type="SAM" id="MobiDB-lite"/>
    </source>
</evidence>
<feature type="compositionally biased region" description="Polar residues" evidence="1">
    <location>
        <begin position="262"/>
        <end position="277"/>
    </location>
</feature>
<feature type="region of interest" description="Disordered" evidence="1">
    <location>
        <begin position="1"/>
        <end position="74"/>
    </location>
</feature>
<dbReference type="OrthoDB" id="3269380at2759"/>
<sequence length="872" mass="94387">MDGSVLSEPRVPRWSNGQSSLKRNGTPVQSPLPFKTSKRTSSTSTSSSSCHDPTEARQSAIERPGGDSLMAWSSSVPGYGLKQPWTLDLGNTAYSASSSPSYSPAQSPTTFGTFPPIPSNKIITIAEESSSAPPRLRPRQRHSSSSELSVSGSGRSAIAQIETSECNKGSSFDETHSRSSPIPNFQKESVPERLAGPVTNFNPVEETQIVASDSRVPDTRVSSLIASPERISEQLDSSVEGHLPTPITPSSSKLKSTVTTSIDLSQELDTGTEGTSSDPKDKHLRLVSPAHVSKQAPNTISSSISLLAGGTPEEDITRQPPYSLAQSSISSLPQVQVAVPSPLVDDPAQDHTVIEQPSAQSTETSSAKPSDLSAGPSKIPIAELEFHVDENNTVKLGKDLDGTAPTKPKLKRLKLSFSHYALDYPPVDPISASTSEESAYDVARSVISFSDGADPDTEALFQSCKPEFSDVVGFSVWRCPHPWCTGVYKQRNGLKYHLRKGKCRPRSGTSTPDVDLRRLVIDKAHHCPNSGCPKRFGSYGGLRYHLSRCLYVSGNTNNAQSTPSSQHSSPLPSLTPSPVSSRPTTPMFFPHSDIDMFTEEFYNDLITYDLASNIMAEKDSNDGAQDTRGSPSSSPATSSDEDPLTSNFVLRDIERDWRFRSEDLIPNRQYFRVDDIISALSEALLQVDGTERPNAFQNDAGKENQPTVRTIVTPLRMLKPSNLPDHPTISPGHPCSHTTRKPLPSFRGQCSIILGDPSKATTPEFWSQSAQDTFCKLKNKGFKFTLLDSLLTPNMAKIVCICECIGTGGVTSNRDTIGTCRESPLQLGSSASTSCGGILEVFVDRDISHPVEGIVGLRTQISVRHPQNIYND</sequence>
<feature type="compositionally biased region" description="Polar residues" evidence="1">
    <location>
        <begin position="161"/>
        <end position="170"/>
    </location>
</feature>
<proteinExistence type="predicted"/>
<feature type="compositionally biased region" description="Low complexity" evidence="1">
    <location>
        <begin position="39"/>
        <end position="49"/>
    </location>
</feature>
<feature type="region of interest" description="Disordered" evidence="1">
    <location>
        <begin position="90"/>
        <end position="299"/>
    </location>
</feature>
<evidence type="ECO:0000313" key="2">
    <source>
        <dbReference type="EMBL" id="KLO12069.1"/>
    </source>
</evidence>
<feature type="compositionally biased region" description="Low complexity" evidence="1">
    <location>
        <begin position="92"/>
        <end position="110"/>
    </location>
</feature>
<organism evidence="2 3">
    <name type="scientific">Schizopora paradoxa</name>
    <dbReference type="NCBI Taxonomy" id="27342"/>
    <lineage>
        <taxon>Eukaryota</taxon>
        <taxon>Fungi</taxon>
        <taxon>Dikarya</taxon>
        <taxon>Basidiomycota</taxon>
        <taxon>Agaricomycotina</taxon>
        <taxon>Agaricomycetes</taxon>
        <taxon>Hymenochaetales</taxon>
        <taxon>Schizoporaceae</taxon>
        <taxon>Schizopora</taxon>
    </lineage>
</organism>
<protein>
    <submittedName>
        <fullName evidence="2">Uncharacterized protein</fullName>
    </submittedName>
</protein>
<feature type="region of interest" description="Disordered" evidence="1">
    <location>
        <begin position="618"/>
        <end position="645"/>
    </location>
</feature>
<feature type="compositionally biased region" description="Polar residues" evidence="1">
    <location>
        <begin position="355"/>
        <end position="368"/>
    </location>
</feature>
<name>A0A0H2RJN8_9AGAM</name>
<dbReference type="InParanoid" id="A0A0H2RJN8"/>
<evidence type="ECO:0000313" key="3">
    <source>
        <dbReference type="Proteomes" id="UP000053477"/>
    </source>
</evidence>
<dbReference type="EMBL" id="KQ085986">
    <property type="protein sequence ID" value="KLO12069.1"/>
    <property type="molecule type" value="Genomic_DNA"/>
</dbReference>
<gene>
    <name evidence="2" type="ORF">SCHPADRAFT_998444</name>
</gene>
<feature type="compositionally biased region" description="Polar residues" evidence="1">
    <location>
        <begin position="178"/>
        <end position="187"/>
    </location>
</feature>
<dbReference type="Proteomes" id="UP000053477">
    <property type="component" value="Unassembled WGS sequence"/>
</dbReference>